<dbReference type="Proteomes" id="UP001179181">
    <property type="component" value="Unassembled WGS sequence"/>
</dbReference>
<dbReference type="SUPFAM" id="SSF51197">
    <property type="entry name" value="Clavaminate synthase-like"/>
    <property type="match status" value="1"/>
</dbReference>
<sequence length="262" mass="29263">MIPFHLTPDLVQNFIQKGYLRLDNAFSKEVAERGCSLLWKDTGCNPDDPATWTKPVIRLGEYAQEPFREAANAPLLHAAFDELVGAGKWLPRNSLGTFPVRFPSQTDPGDTGWHVEASFPGDEVNDYFKWRINVRSRGRALLMLFLFSDVGQEDAPTRIREGSHLDVARILEPFGETGLTFMELADKLPATAGKPEVSATGKAGTVYLCHPFLVHSAQPHHGKNPRFMAQPPLLPAMDFEIYDEGHDYSPVEFAIRRGIGLF</sequence>
<reference evidence="1 2" key="1">
    <citation type="submission" date="2020-03" db="EMBL/GenBank/DDBJ databases">
        <title>Genomic Encyclopedia of Type Strains, Phase IV (KMG-IV): sequencing the most valuable type-strain genomes for metagenomic binning, comparative biology and taxonomic classification.</title>
        <authorList>
            <person name="Goeker M."/>
        </authorList>
    </citation>
    <scope>NUCLEOTIDE SEQUENCE [LARGE SCALE GENOMIC DNA]</scope>
    <source>
        <strain evidence="1 2">DSM 102865</strain>
    </source>
</reference>
<dbReference type="InterPro" id="IPR008775">
    <property type="entry name" value="Phytyl_CoA_dOase-like"/>
</dbReference>
<evidence type="ECO:0000313" key="2">
    <source>
        <dbReference type="Proteomes" id="UP001179181"/>
    </source>
</evidence>
<dbReference type="EMBL" id="JAASQJ010000003">
    <property type="protein sequence ID" value="NIJ54338.1"/>
    <property type="molecule type" value="Genomic_DNA"/>
</dbReference>
<name>A0ABX0UMY0_9BACT</name>
<keyword evidence="2" id="KW-1185">Reference proteome</keyword>
<dbReference type="RefSeq" id="WP_167272341.1">
    <property type="nucleotide sequence ID" value="NZ_JAASQJ010000003.1"/>
</dbReference>
<organism evidence="1 2">
    <name type="scientific">Dyadobacter arcticus</name>
    <dbReference type="NCBI Taxonomy" id="1078754"/>
    <lineage>
        <taxon>Bacteria</taxon>
        <taxon>Pseudomonadati</taxon>
        <taxon>Bacteroidota</taxon>
        <taxon>Cytophagia</taxon>
        <taxon>Cytophagales</taxon>
        <taxon>Spirosomataceae</taxon>
        <taxon>Dyadobacter</taxon>
    </lineage>
</organism>
<comment type="caution">
    <text evidence="1">The sequence shown here is derived from an EMBL/GenBank/DDBJ whole genome shotgun (WGS) entry which is preliminary data.</text>
</comment>
<dbReference type="Pfam" id="PF05721">
    <property type="entry name" value="PhyH"/>
    <property type="match status" value="1"/>
</dbReference>
<evidence type="ECO:0008006" key="3">
    <source>
        <dbReference type="Google" id="ProtNLM"/>
    </source>
</evidence>
<evidence type="ECO:0000313" key="1">
    <source>
        <dbReference type="EMBL" id="NIJ54338.1"/>
    </source>
</evidence>
<gene>
    <name evidence="1" type="ORF">FHS68_003520</name>
</gene>
<accession>A0ABX0UMY0</accession>
<protein>
    <recommendedName>
        <fullName evidence="3">Phytanoyl-CoA dioxygenase</fullName>
    </recommendedName>
</protein>
<proteinExistence type="predicted"/>
<dbReference type="Gene3D" id="2.60.120.620">
    <property type="entry name" value="q2cbj1_9rhob like domain"/>
    <property type="match status" value="1"/>
</dbReference>